<sequence length="151" mass="15788">MRLKHALAACTTVALAAVVVPAAATPAAAAPLTTSSSLRATDYSFAGSVSLGWRISPYRLDPVTISVQDTSPDGYAIGARLVTNGANGHIVWRMRTIPTGQDTATWTTYAEPGGYIDNAYIEVCKIKVSTGVIAYCQASDVMSAPFDDSSV</sequence>
<comment type="caution">
    <text evidence="2">The sequence shown here is derived from an EMBL/GenBank/DDBJ whole genome shotgun (WGS) entry which is preliminary data.</text>
</comment>
<evidence type="ECO:0000256" key="1">
    <source>
        <dbReference type="SAM" id="SignalP"/>
    </source>
</evidence>
<evidence type="ECO:0000313" key="2">
    <source>
        <dbReference type="EMBL" id="GAA0588902.1"/>
    </source>
</evidence>
<keyword evidence="1" id="KW-0732">Signal</keyword>
<dbReference type="EMBL" id="BAAACA010000009">
    <property type="protein sequence ID" value="GAA0588902.1"/>
    <property type="molecule type" value="Genomic_DNA"/>
</dbReference>
<feature type="signal peptide" evidence="1">
    <location>
        <begin position="1"/>
        <end position="29"/>
    </location>
</feature>
<organism evidence="2 3">
    <name type="scientific">Streptomyces crystallinus</name>
    <dbReference type="NCBI Taxonomy" id="68191"/>
    <lineage>
        <taxon>Bacteria</taxon>
        <taxon>Bacillati</taxon>
        <taxon>Actinomycetota</taxon>
        <taxon>Actinomycetes</taxon>
        <taxon>Kitasatosporales</taxon>
        <taxon>Streptomycetaceae</taxon>
        <taxon>Streptomyces</taxon>
    </lineage>
</organism>
<name>A0ABN1FE15_9ACTN</name>
<keyword evidence="3" id="KW-1185">Reference proteome</keyword>
<feature type="chain" id="PRO_5045471221" description="Secreted protein" evidence="1">
    <location>
        <begin position="30"/>
        <end position="151"/>
    </location>
</feature>
<protein>
    <recommendedName>
        <fullName evidence="4">Secreted protein</fullName>
    </recommendedName>
</protein>
<evidence type="ECO:0000313" key="3">
    <source>
        <dbReference type="Proteomes" id="UP001500668"/>
    </source>
</evidence>
<gene>
    <name evidence="2" type="ORF">GCM10010394_17780</name>
</gene>
<proteinExistence type="predicted"/>
<accession>A0ABN1FE15</accession>
<reference evidence="2 3" key="1">
    <citation type="journal article" date="2019" name="Int. J. Syst. Evol. Microbiol.">
        <title>The Global Catalogue of Microorganisms (GCM) 10K type strain sequencing project: providing services to taxonomists for standard genome sequencing and annotation.</title>
        <authorList>
            <consortium name="The Broad Institute Genomics Platform"/>
            <consortium name="The Broad Institute Genome Sequencing Center for Infectious Disease"/>
            <person name="Wu L."/>
            <person name="Ma J."/>
        </authorList>
    </citation>
    <scope>NUCLEOTIDE SEQUENCE [LARGE SCALE GENOMIC DNA]</scope>
    <source>
        <strain evidence="2 3">JCM 5067</strain>
    </source>
</reference>
<dbReference type="Proteomes" id="UP001500668">
    <property type="component" value="Unassembled WGS sequence"/>
</dbReference>
<evidence type="ECO:0008006" key="4">
    <source>
        <dbReference type="Google" id="ProtNLM"/>
    </source>
</evidence>
<dbReference type="RefSeq" id="WP_344071992.1">
    <property type="nucleotide sequence ID" value="NZ_BAAACA010000009.1"/>
</dbReference>